<keyword evidence="2" id="KW-1185">Reference proteome</keyword>
<dbReference type="Proteomes" id="UP000018690">
    <property type="component" value="Unassembled WGS sequence"/>
</dbReference>
<name>A0A829NDM3_MEDG5</name>
<dbReference type="GO" id="GO:0006508">
    <property type="term" value="P:proteolysis"/>
    <property type="evidence" value="ECO:0007669"/>
    <property type="project" value="InterPro"/>
</dbReference>
<accession>A0A829NDM3</accession>
<dbReference type="SUPFAM" id="SSF52743">
    <property type="entry name" value="Subtilisin-like"/>
    <property type="match status" value="1"/>
</dbReference>
<gene>
    <name evidence="1" type="ORF">HMPREF1201_02089</name>
</gene>
<reference evidence="1 2" key="1">
    <citation type="submission" date="2013-10" db="EMBL/GenBank/DDBJ databases">
        <title>The Genome Sequence of Ruminococcus gnavus CC55_001C.</title>
        <authorList>
            <consortium name="The Broad Institute Genomics Platform"/>
            <person name="Earl A."/>
            <person name="Allen-Vercoe E."/>
            <person name="Daigneault M."/>
            <person name="Young S.K."/>
            <person name="Zeng Q."/>
            <person name="Gargeya S."/>
            <person name="Fitzgerald M."/>
            <person name="Abouelleil A."/>
            <person name="Alvarado L."/>
            <person name="Chapman S.B."/>
            <person name="Gainer-Dewar J."/>
            <person name="Goldberg J."/>
            <person name="Griggs A."/>
            <person name="Gujja S."/>
            <person name="Hansen M."/>
            <person name="Howarth C."/>
            <person name="Imamovic A."/>
            <person name="Ireland A."/>
            <person name="Larimer J."/>
            <person name="McCowan C."/>
            <person name="Murphy C."/>
            <person name="Pearson M."/>
            <person name="Poon T.W."/>
            <person name="Priest M."/>
            <person name="Roberts A."/>
            <person name="Saif S."/>
            <person name="Shea T."/>
            <person name="Sykes S."/>
            <person name="Wortman J."/>
            <person name="Nusbaum C."/>
            <person name="Birren B."/>
        </authorList>
    </citation>
    <scope>NUCLEOTIDE SEQUENCE [LARGE SCALE GENOMIC DNA]</scope>
    <source>
        <strain evidence="1 2">CC55_001C</strain>
    </source>
</reference>
<organism evidence="1 2">
    <name type="scientific">Mediterraneibacter gnavus (strain CC55_001C)</name>
    <dbReference type="NCBI Taxonomy" id="1073375"/>
    <lineage>
        <taxon>Bacteria</taxon>
        <taxon>Bacillati</taxon>
        <taxon>Bacillota</taxon>
        <taxon>Clostridia</taxon>
        <taxon>Lachnospirales</taxon>
        <taxon>Lachnospiraceae</taxon>
        <taxon>Mediterraneibacter</taxon>
    </lineage>
</organism>
<sequence>MIKLALIDNGIPYHMRNNRNQRIVHKSFLASKCDPSEYKDDKSFHGAVCVGIITSICSDIELWDLNVTDSAGTTQITVLLEALYQTVG</sequence>
<dbReference type="Gene3D" id="3.40.50.200">
    <property type="entry name" value="Peptidase S8/S53 domain"/>
    <property type="match status" value="1"/>
</dbReference>
<evidence type="ECO:0000313" key="1">
    <source>
        <dbReference type="EMBL" id="ETD17444.1"/>
    </source>
</evidence>
<dbReference type="RefSeq" id="WP_023924148.1">
    <property type="nucleotide sequence ID" value="NZ_KI669416.1"/>
</dbReference>
<dbReference type="EMBL" id="AZJF01000006">
    <property type="protein sequence ID" value="ETD17444.1"/>
    <property type="molecule type" value="Genomic_DNA"/>
</dbReference>
<dbReference type="GO" id="GO:0004252">
    <property type="term" value="F:serine-type endopeptidase activity"/>
    <property type="evidence" value="ECO:0007669"/>
    <property type="project" value="InterPro"/>
</dbReference>
<comment type="caution">
    <text evidence="1">The sequence shown here is derived from an EMBL/GenBank/DDBJ whole genome shotgun (WGS) entry which is preliminary data.</text>
</comment>
<evidence type="ECO:0008006" key="3">
    <source>
        <dbReference type="Google" id="ProtNLM"/>
    </source>
</evidence>
<dbReference type="InterPro" id="IPR036852">
    <property type="entry name" value="Peptidase_S8/S53_dom_sf"/>
</dbReference>
<proteinExistence type="predicted"/>
<dbReference type="AlphaFoldDB" id="A0A829NDM3"/>
<evidence type="ECO:0000313" key="2">
    <source>
        <dbReference type="Proteomes" id="UP000018690"/>
    </source>
</evidence>
<protein>
    <recommendedName>
        <fullName evidence="3">Peptidase S8/S53 domain-containing protein</fullName>
    </recommendedName>
</protein>